<dbReference type="EMBL" id="JBHEZZ010000045">
    <property type="protein sequence ID" value="MFC1407420.1"/>
    <property type="molecule type" value="Genomic_DNA"/>
</dbReference>
<feature type="region of interest" description="Disordered" evidence="1">
    <location>
        <begin position="28"/>
        <end position="97"/>
    </location>
</feature>
<evidence type="ECO:0000313" key="3">
    <source>
        <dbReference type="EMBL" id="MFC1407420.1"/>
    </source>
</evidence>
<accession>A0ABV6V123</accession>
<organism evidence="3 4">
    <name type="scientific">Streptacidiphilus cavernicola</name>
    <dbReference type="NCBI Taxonomy" id="3342716"/>
    <lineage>
        <taxon>Bacteria</taxon>
        <taxon>Bacillati</taxon>
        <taxon>Actinomycetota</taxon>
        <taxon>Actinomycetes</taxon>
        <taxon>Kitasatosporales</taxon>
        <taxon>Streptomycetaceae</taxon>
        <taxon>Streptacidiphilus</taxon>
    </lineage>
</organism>
<feature type="signal peptide" evidence="2">
    <location>
        <begin position="1"/>
        <end position="16"/>
    </location>
</feature>
<name>A0ABV6V123_9ACTN</name>
<dbReference type="InterPro" id="IPR052740">
    <property type="entry name" value="CE4"/>
</dbReference>
<proteinExistence type="predicted"/>
<evidence type="ECO:0000256" key="1">
    <source>
        <dbReference type="SAM" id="MobiDB-lite"/>
    </source>
</evidence>
<feature type="region of interest" description="Disordered" evidence="1">
    <location>
        <begin position="412"/>
        <end position="439"/>
    </location>
</feature>
<keyword evidence="2" id="KW-0732">Signal</keyword>
<feature type="compositionally biased region" description="Low complexity" evidence="1">
    <location>
        <begin position="28"/>
        <end position="39"/>
    </location>
</feature>
<evidence type="ECO:0000256" key="2">
    <source>
        <dbReference type="SAM" id="SignalP"/>
    </source>
</evidence>
<protein>
    <recommendedName>
        <fullName evidence="5">Lipoprotein</fullName>
    </recommendedName>
</protein>
<dbReference type="InterPro" id="IPR006311">
    <property type="entry name" value="TAT_signal"/>
</dbReference>
<dbReference type="RefSeq" id="WP_037598215.1">
    <property type="nucleotide sequence ID" value="NZ_JBHEZZ010000045.1"/>
</dbReference>
<gene>
    <name evidence="3" type="ORF">ACEZDJ_39695</name>
</gene>
<dbReference type="InterPro" id="IPR011330">
    <property type="entry name" value="Glyco_hydro/deAcase_b/a-brl"/>
</dbReference>
<feature type="compositionally biased region" description="Low complexity" evidence="1">
    <location>
        <begin position="46"/>
        <end position="66"/>
    </location>
</feature>
<evidence type="ECO:0008006" key="5">
    <source>
        <dbReference type="Google" id="ProtNLM"/>
    </source>
</evidence>
<comment type="caution">
    <text evidence="3">The sequence shown here is derived from an EMBL/GenBank/DDBJ whole genome shotgun (WGS) entry which is preliminary data.</text>
</comment>
<dbReference type="PANTHER" id="PTHR45985:SF3">
    <property type="entry name" value="CHITIN DEACETYLASE-LIKE 4"/>
    <property type="match status" value="1"/>
</dbReference>
<dbReference type="PANTHER" id="PTHR45985">
    <property type="match status" value="1"/>
</dbReference>
<dbReference type="SUPFAM" id="SSF88713">
    <property type="entry name" value="Glycoside hydrolase/deacetylase"/>
    <property type="match status" value="1"/>
</dbReference>
<keyword evidence="4" id="KW-1185">Reference proteome</keyword>
<dbReference type="Proteomes" id="UP001592528">
    <property type="component" value="Unassembled WGS sequence"/>
</dbReference>
<dbReference type="PROSITE" id="PS51318">
    <property type="entry name" value="TAT"/>
    <property type="match status" value="1"/>
</dbReference>
<reference evidence="3 4" key="1">
    <citation type="submission" date="2024-09" db="EMBL/GenBank/DDBJ databases">
        <authorList>
            <person name="Lee S.D."/>
        </authorList>
    </citation>
    <scope>NUCLEOTIDE SEQUENCE [LARGE SCALE GENOMIC DNA]</scope>
    <source>
        <strain evidence="3 4">N1-5</strain>
    </source>
</reference>
<feature type="chain" id="PRO_5046240914" description="Lipoprotein" evidence="2">
    <location>
        <begin position="17"/>
        <end position="439"/>
    </location>
</feature>
<evidence type="ECO:0000313" key="4">
    <source>
        <dbReference type="Proteomes" id="UP001592528"/>
    </source>
</evidence>
<dbReference type="Gene3D" id="3.20.20.370">
    <property type="entry name" value="Glycoside hydrolase/deacetylase"/>
    <property type="match status" value="1"/>
</dbReference>
<dbReference type="PROSITE" id="PS51257">
    <property type="entry name" value="PROKAR_LIPOPROTEIN"/>
    <property type="match status" value="1"/>
</dbReference>
<feature type="compositionally biased region" description="Low complexity" evidence="1">
    <location>
        <begin position="419"/>
        <end position="439"/>
    </location>
</feature>
<sequence length="439" mass="46901">MGALSRRNVLSGGALAAVTALGVTACADGSGAARGSGDSKPGGGAASAHPGSADGSSAASPTSAGAVLIGDGSTSDTGPQPHQPVPERLKPGQKPPQFVVFSWDGAGEDSKKLFSHFREVAQETKATMSFFLSGIYTLPESKKDLYLPPGHQPGASDIGYLADDHIRMTLQQVGAAWLEGHEIGTHFNGHFCSPGNGVGTWSSSQWRSELEQAIGFVTKWRTNTGFKDLPALPFDYRKELIGGRTPCLLGRDALLPTAKSMGWKYDASSPGGNQVWPGHYKGLWEFPLQSIPFPGHNFQVLSMDYNMLANQSNASVNGDPAKRPGWQQQSYGAYMAGFNRAYTTNRAPYFIGNHFESWNGGIYMRSVEEALRAIAAKPDVRLVSFRQLVEWLEVQDPAVLAKLRTLDVGQTPTSWADYTTPTPARSTASASAKATPSHA</sequence>